<comment type="caution">
    <text evidence="2">The sequence shown here is derived from an EMBL/GenBank/DDBJ whole genome shotgun (WGS) entry which is preliminary data.</text>
</comment>
<reference evidence="2" key="1">
    <citation type="journal article" date="2019" name="bioRxiv">
        <title>The Genome of the Zebra Mussel, Dreissena polymorpha: A Resource for Invasive Species Research.</title>
        <authorList>
            <person name="McCartney M.A."/>
            <person name="Auch B."/>
            <person name="Kono T."/>
            <person name="Mallez S."/>
            <person name="Zhang Y."/>
            <person name="Obille A."/>
            <person name="Becker A."/>
            <person name="Abrahante J.E."/>
            <person name="Garbe J."/>
            <person name="Badalamenti J.P."/>
            <person name="Herman A."/>
            <person name="Mangelson H."/>
            <person name="Liachko I."/>
            <person name="Sullivan S."/>
            <person name="Sone E.D."/>
            <person name="Koren S."/>
            <person name="Silverstein K.A.T."/>
            <person name="Beckman K.B."/>
            <person name="Gohl D.M."/>
        </authorList>
    </citation>
    <scope>NUCLEOTIDE SEQUENCE</scope>
    <source>
        <strain evidence="2">Duluth1</strain>
        <tissue evidence="2">Whole animal</tissue>
    </source>
</reference>
<dbReference type="AlphaFoldDB" id="A0A9D4JHY0"/>
<reference evidence="2" key="2">
    <citation type="submission" date="2020-11" db="EMBL/GenBank/DDBJ databases">
        <authorList>
            <person name="McCartney M.A."/>
            <person name="Auch B."/>
            <person name="Kono T."/>
            <person name="Mallez S."/>
            <person name="Becker A."/>
            <person name="Gohl D.M."/>
            <person name="Silverstein K.A.T."/>
            <person name="Koren S."/>
            <person name="Bechman K.B."/>
            <person name="Herman A."/>
            <person name="Abrahante J.E."/>
            <person name="Garbe J."/>
        </authorList>
    </citation>
    <scope>NUCLEOTIDE SEQUENCE</scope>
    <source>
        <strain evidence="2">Duluth1</strain>
        <tissue evidence="2">Whole animal</tissue>
    </source>
</reference>
<gene>
    <name evidence="2" type="ORF">DPMN_141051</name>
</gene>
<proteinExistence type="predicted"/>
<accession>A0A9D4JHY0</accession>
<protein>
    <submittedName>
        <fullName evidence="2">Uncharacterized protein</fullName>
    </submittedName>
</protein>
<organism evidence="2 3">
    <name type="scientific">Dreissena polymorpha</name>
    <name type="common">Zebra mussel</name>
    <name type="synonym">Mytilus polymorpha</name>
    <dbReference type="NCBI Taxonomy" id="45954"/>
    <lineage>
        <taxon>Eukaryota</taxon>
        <taxon>Metazoa</taxon>
        <taxon>Spiralia</taxon>
        <taxon>Lophotrochozoa</taxon>
        <taxon>Mollusca</taxon>
        <taxon>Bivalvia</taxon>
        <taxon>Autobranchia</taxon>
        <taxon>Heteroconchia</taxon>
        <taxon>Euheterodonta</taxon>
        <taxon>Imparidentia</taxon>
        <taxon>Neoheterodontei</taxon>
        <taxon>Myida</taxon>
        <taxon>Dreissenoidea</taxon>
        <taxon>Dreissenidae</taxon>
        <taxon>Dreissena</taxon>
    </lineage>
</organism>
<evidence type="ECO:0000256" key="1">
    <source>
        <dbReference type="SAM" id="MobiDB-lite"/>
    </source>
</evidence>
<name>A0A9D4JHY0_DREPO</name>
<evidence type="ECO:0000313" key="3">
    <source>
        <dbReference type="Proteomes" id="UP000828390"/>
    </source>
</evidence>
<feature type="region of interest" description="Disordered" evidence="1">
    <location>
        <begin position="60"/>
        <end position="87"/>
    </location>
</feature>
<dbReference type="EMBL" id="JAIWYP010000006">
    <property type="protein sequence ID" value="KAH3812615.1"/>
    <property type="molecule type" value="Genomic_DNA"/>
</dbReference>
<dbReference type="Proteomes" id="UP000828390">
    <property type="component" value="Unassembled WGS sequence"/>
</dbReference>
<sequence length="87" mass="9859">MFEKSTATYKEVNDFLNEVSGLSATDDMSFLDGEFDIEGETLPEPATVKRFQTANDVQVSRLKSQNTDRTTDKQPKWAGTMMKGKFR</sequence>
<evidence type="ECO:0000313" key="2">
    <source>
        <dbReference type="EMBL" id="KAH3812615.1"/>
    </source>
</evidence>
<keyword evidence="3" id="KW-1185">Reference proteome</keyword>